<evidence type="ECO:0000256" key="1">
    <source>
        <dbReference type="SAM" id="MobiDB-lite"/>
    </source>
</evidence>
<proteinExistence type="predicted"/>
<reference evidence="2 3" key="1">
    <citation type="submission" date="2013-09" db="EMBL/GenBank/DDBJ databases">
        <title>Corchorus capsularis genome sequencing.</title>
        <authorList>
            <person name="Alam M."/>
            <person name="Haque M.S."/>
            <person name="Islam M.S."/>
            <person name="Emdad E.M."/>
            <person name="Islam M.M."/>
            <person name="Ahmed B."/>
            <person name="Halim A."/>
            <person name="Hossen Q.M.M."/>
            <person name="Hossain M.Z."/>
            <person name="Ahmed R."/>
            <person name="Khan M.M."/>
            <person name="Islam R."/>
            <person name="Rashid M.M."/>
            <person name="Khan S.A."/>
            <person name="Rahman M.S."/>
            <person name="Alam M."/>
        </authorList>
    </citation>
    <scope>NUCLEOTIDE SEQUENCE [LARGE SCALE GENOMIC DNA]</scope>
    <source>
        <strain evidence="3">cv. CVL-1</strain>
        <tissue evidence="2">Whole seedling</tissue>
    </source>
</reference>
<dbReference type="EMBL" id="AWWV01011235">
    <property type="protein sequence ID" value="OMO73351.1"/>
    <property type="molecule type" value="Genomic_DNA"/>
</dbReference>
<gene>
    <name evidence="2" type="ORF">CCACVL1_17319</name>
</gene>
<protein>
    <submittedName>
        <fullName evidence="2">Uncharacterized protein</fullName>
    </submittedName>
</protein>
<dbReference type="Proteomes" id="UP000188268">
    <property type="component" value="Unassembled WGS sequence"/>
</dbReference>
<keyword evidence="3" id="KW-1185">Reference proteome</keyword>
<feature type="region of interest" description="Disordered" evidence="1">
    <location>
        <begin position="1"/>
        <end position="21"/>
    </location>
</feature>
<organism evidence="2 3">
    <name type="scientific">Corchorus capsularis</name>
    <name type="common">Jute</name>
    <dbReference type="NCBI Taxonomy" id="210143"/>
    <lineage>
        <taxon>Eukaryota</taxon>
        <taxon>Viridiplantae</taxon>
        <taxon>Streptophyta</taxon>
        <taxon>Embryophyta</taxon>
        <taxon>Tracheophyta</taxon>
        <taxon>Spermatophyta</taxon>
        <taxon>Magnoliopsida</taxon>
        <taxon>eudicotyledons</taxon>
        <taxon>Gunneridae</taxon>
        <taxon>Pentapetalae</taxon>
        <taxon>rosids</taxon>
        <taxon>malvids</taxon>
        <taxon>Malvales</taxon>
        <taxon>Malvaceae</taxon>
        <taxon>Grewioideae</taxon>
        <taxon>Apeibeae</taxon>
        <taxon>Corchorus</taxon>
    </lineage>
</organism>
<dbReference type="AlphaFoldDB" id="A0A1R3HT57"/>
<evidence type="ECO:0000313" key="2">
    <source>
        <dbReference type="EMBL" id="OMO73351.1"/>
    </source>
</evidence>
<dbReference type="Gramene" id="OMO73351">
    <property type="protein sequence ID" value="OMO73351"/>
    <property type="gene ID" value="CCACVL1_17319"/>
</dbReference>
<evidence type="ECO:0000313" key="3">
    <source>
        <dbReference type="Proteomes" id="UP000188268"/>
    </source>
</evidence>
<sequence length="21" mass="2445">MDGLPSAVTTVNRHYRAQKYH</sequence>
<accession>A0A1R3HT57</accession>
<name>A0A1R3HT57_COCAP</name>
<comment type="caution">
    <text evidence="2">The sequence shown here is derived from an EMBL/GenBank/DDBJ whole genome shotgun (WGS) entry which is preliminary data.</text>
</comment>